<dbReference type="GO" id="GO:0016779">
    <property type="term" value="F:nucleotidyltransferase activity"/>
    <property type="evidence" value="ECO:0007669"/>
    <property type="project" value="UniProtKB-KW"/>
</dbReference>
<dbReference type="InterPro" id="IPR005835">
    <property type="entry name" value="NTP_transferase_dom"/>
</dbReference>
<name>A0ABN8EGE2_9GAMM</name>
<evidence type="ECO:0000259" key="3">
    <source>
        <dbReference type="Pfam" id="PF00483"/>
    </source>
</evidence>
<dbReference type="InterPro" id="IPR050065">
    <property type="entry name" value="GlmU-like"/>
</dbReference>
<dbReference type="NCBIfam" id="NF045761">
    <property type="entry name" value="NAMPUrTaseMurU"/>
    <property type="match status" value="1"/>
</dbReference>
<keyword evidence="5" id="KW-1185">Reference proteome</keyword>
<gene>
    <name evidence="4" type="primary">murU</name>
    <name evidence="4" type="ORF">SIN8267_01581</name>
</gene>
<evidence type="ECO:0000313" key="4">
    <source>
        <dbReference type="EMBL" id="CAH0991475.1"/>
    </source>
</evidence>
<evidence type="ECO:0000313" key="5">
    <source>
        <dbReference type="Proteomes" id="UP000838100"/>
    </source>
</evidence>
<dbReference type="PANTHER" id="PTHR43584">
    <property type="entry name" value="NUCLEOTIDYL TRANSFERASE"/>
    <property type="match status" value="1"/>
</dbReference>
<dbReference type="Pfam" id="PF00483">
    <property type="entry name" value="NTP_transferase"/>
    <property type="match status" value="1"/>
</dbReference>
<feature type="domain" description="Nucleotidyl transferase" evidence="3">
    <location>
        <begin position="3"/>
        <end position="115"/>
    </location>
</feature>
<dbReference type="CDD" id="cd06422">
    <property type="entry name" value="NTP_transferase_like_1"/>
    <property type="match status" value="1"/>
</dbReference>
<dbReference type="SUPFAM" id="SSF53448">
    <property type="entry name" value="Nucleotide-diphospho-sugar transferases"/>
    <property type="match status" value="1"/>
</dbReference>
<dbReference type="EMBL" id="CAKLPX010000001">
    <property type="protein sequence ID" value="CAH0991475.1"/>
    <property type="molecule type" value="Genomic_DNA"/>
</dbReference>
<protein>
    <submittedName>
        <fullName evidence="4">N-acetylmuramate alpha-1-phosphate uridylyltransferase</fullName>
        <ecNumber evidence="4">2.7.7.99</ecNumber>
    </submittedName>
</protein>
<sequence>MRAMILAAGFGKRMQPLTLTTPKPLLRVNDKPLIEYHIEALVRAGVESIVINLGWLGEQISQQLGDGSRWGVELHYSFEPEPLETAGGIYQALSLLGDAPFIVVNGDVWTDFDYRVLKVDTLTGDDLAYLVLVANPEHNPDGDFLLQQGRIANPNSDSRQPGLTFAGISVISPRLFNGFDPTAKAALSPLLRAAADTGKLAGQHFTGEWLDIGTPERLELLNNTVSQTKTASD</sequence>
<comment type="caution">
    <text evidence="4">The sequence shown here is derived from an EMBL/GenBank/DDBJ whole genome shotgun (WGS) entry which is preliminary data.</text>
</comment>
<dbReference type="Gene3D" id="3.90.550.10">
    <property type="entry name" value="Spore Coat Polysaccharide Biosynthesis Protein SpsA, Chain A"/>
    <property type="match status" value="1"/>
</dbReference>
<dbReference type="Proteomes" id="UP000838100">
    <property type="component" value="Unassembled WGS sequence"/>
</dbReference>
<reference evidence="4" key="1">
    <citation type="submission" date="2021-12" db="EMBL/GenBank/DDBJ databases">
        <authorList>
            <person name="Rodrigo-Torres L."/>
            <person name="Arahal R. D."/>
            <person name="Lucena T."/>
        </authorList>
    </citation>
    <scope>NUCLEOTIDE SEQUENCE</scope>
    <source>
        <strain evidence="4">CECT 8267</strain>
    </source>
</reference>
<accession>A0ABN8EGE2</accession>
<evidence type="ECO:0000256" key="2">
    <source>
        <dbReference type="ARBA" id="ARBA00022695"/>
    </source>
</evidence>
<proteinExistence type="predicted"/>
<keyword evidence="2 4" id="KW-0548">Nucleotidyltransferase</keyword>
<evidence type="ECO:0000256" key="1">
    <source>
        <dbReference type="ARBA" id="ARBA00022679"/>
    </source>
</evidence>
<dbReference type="InterPro" id="IPR029044">
    <property type="entry name" value="Nucleotide-diphossugar_trans"/>
</dbReference>
<dbReference type="PANTHER" id="PTHR43584:SF8">
    <property type="entry name" value="N-ACETYLMURAMATE ALPHA-1-PHOSPHATE URIDYLYLTRANSFERASE"/>
    <property type="match status" value="1"/>
</dbReference>
<dbReference type="InterPro" id="IPR054790">
    <property type="entry name" value="MurU"/>
</dbReference>
<organism evidence="4 5">
    <name type="scientific">Sinobacterium norvegicum</name>
    <dbReference type="NCBI Taxonomy" id="1641715"/>
    <lineage>
        <taxon>Bacteria</taxon>
        <taxon>Pseudomonadati</taxon>
        <taxon>Pseudomonadota</taxon>
        <taxon>Gammaproteobacteria</taxon>
        <taxon>Cellvibrionales</taxon>
        <taxon>Spongiibacteraceae</taxon>
        <taxon>Sinobacterium</taxon>
    </lineage>
</organism>
<dbReference type="EC" id="2.7.7.99" evidence="4"/>
<keyword evidence="1 4" id="KW-0808">Transferase</keyword>